<evidence type="ECO:0000313" key="2">
    <source>
        <dbReference type="EMBL" id="MDW5595170.1"/>
    </source>
</evidence>
<gene>
    <name evidence="2" type="ORF">R7226_12535</name>
</gene>
<accession>A0ABU4HPK1</accession>
<name>A0ABU4HPK1_9ACTN</name>
<feature type="region of interest" description="Disordered" evidence="1">
    <location>
        <begin position="267"/>
        <end position="304"/>
    </location>
</feature>
<feature type="compositionally biased region" description="Gly residues" evidence="1">
    <location>
        <begin position="271"/>
        <end position="303"/>
    </location>
</feature>
<dbReference type="EMBL" id="JAWSTH010000028">
    <property type="protein sequence ID" value="MDW5595170.1"/>
    <property type="molecule type" value="Genomic_DNA"/>
</dbReference>
<organism evidence="2 3">
    <name type="scientific">Conexibacter stalactiti</name>
    <dbReference type="NCBI Taxonomy" id="1940611"/>
    <lineage>
        <taxon>Bacteria</taxon>
        <taxon>Bacillati</taxon>
        <taxon>Actinomycetota</taxon>
        <taxon>Thermoleophilia</taxon>
        <taxon>Solirubrobacterales</taxon>
        <taxon>Conexibacteraceae</taxon>
        <taxon>Conexibacter</taxon>
    </lineage>
</organism>
<dbReference type="RefSeq" id="WP_318597507.1">
    <property type="nucleotide sequence ID" value="NZ_JAWSTH010000028.1"/>
</dbReference>
<evidence type="ECO:0000313" key="3">
    <source>
        <dbReference type="Proteomes" id="UP001284601"/>
    </source>
</evidence>
<reference evidence="3" key="1">
    <citation type="submission" date="2023-07" db="EMBL/GenBank/DDBJ databases">
        <title>Conexibacter stalactiti sp. nov., isolated from stalactites in a lava cave and emended description of the genus Conexibacter.</title>
        <authorList>
            <person name="Lee S.D."/>
        </authorList>
    </citation>
    <scope>NUCLEOTIDE SEQUENCE [LARGE SCALE GENOMIC DNA]</scope>
    <source>
        <strain evidence="3">KCTC 39840</strain>
    </source>
</reference>
<dbReference type="Proteomes" id="UP001284601">
    <property type="component" value="Unassembled WGS sequence"/>
</dbReference>
<keyword evidence="3" id="KW-1185">Reference proteome</keyword>
<proteinExistence type="predicted"/>
<evidence type="ECO:0000256" key="1">
    <source>
        <dbReference type="SAM" id="MobiDB-lite"/>
    </source>
</evidence>
<reference evidence="2 3" key="2">
    <citation type="submission" date="2023-10" db="EMBL/GenBank/DDBJ databases">
        <authorList>
            <person name="Han X.F."/>
        </authorList>
    </citation>
    <scope>NUCLEOTIDE SEQUENCE [LARGE SCALE GENOMIC DNA]</scope>
    <source>
        <strain evidence="2 3">KCTC 39840</strain>
    </source>
</reference>
<sequence length="419" mass="42028">MLATTAIAPPAIAAAQAPTPPDSGYQTRGLLDDLLGTVGDLLGGLLGAREQDQLAELLGLLQGGAAPTTELLRPLTDILDQLGGSSGLPLPTRDLVDQLTGLLQSGRAGEQLAPALLAPVANLLRQLAAADGLPDPAESLLNQLAGVLDGAGSGAGLPLDDLDLLPDVIDGLNRVLTGLTSGNGTPTADLLAPLIPLLRQVAAAPLPEALRDLVNQLIEMLGNTTGALDPLLTTQISTVLRLVGNTPGVDRETRTIIERTTTILDRATSAGAGGSGGAGGGGGSGGGTSNGNGTGAGGTGGTGLTVRRAATARDKAVIKRVAVNKQKTVASVRIACPSSAPAVCSTTLRAAVAGKSSKAATTRIGQSKSKLVKLKLTKKATKQLKRRGGSVSVVATTAFGTQKFSAKATLKVKKAKARR</sequence>
<comment type="caution">
    <text evidence="2">The sequence shown here is derived from an EMBL/GenBank/DDBJ whole genome shotgun (WGS) entry which is preliminary data.</text>
</comment>
<protein>
    <submittedName>
        <fullName evidence="2">Uncharacterized protein</fullName>
    </submittedName>
</protein>